<evidence type="ECO:0000256" key="1">
    <source>
        <dbReference type="SAM" id="MobiDB-lite"/>
    </source>
</evidence>
<organism evidence="2 3">
    <name type="scientific">Dendrobium catenatum</name>
    <dbReference type="NCBI Taxonomy" id="906689"/>
    <lineage>
        <taxon>Eukaryota</taxon>
        <taxon>Viridiplantae</taxon>
        <taxon>Streptophyta</taxon>
        <taxon>Embryophyta</taxon>
        <taxon>Tracheophyta</taxon>
        <taxon>Spermatophyta</taxon>
        <taxon>Magnoliopsida</taxon>
        <taxon>Liliopsida</taxon>
        <taxon>Asparagales</taxon>
        <taxon>Orchidaceae</taxon>
        <taxon>Epidendroideae</taxon>
        <taxon>Malaxideae</taxon>
        <taxon>Dendrobiinae</taxon>
        <taxon>Dendrobium</taxon>
    </lineage>
</organism>
<evidence type="ECO:0000313" key="3">
    <source>
        <dbReference type="Proteomes" id="UP000233837"/>
    </source>
</evidence>
<evidence type="ECO:0000313" key="2">
    <source>
        <dbReference type="EMBL" id="PKU65554.1"/>
    </source>
</evidence>
<accession>A0A2I0VQ65</accession>
<protein>
    <recommendedName>
        <fullName evidence="4">GCK domain-containing protein</fullName>
    </recommendedName>
</protein>
<sequence>MDNASSSTSSSNGGGSVIVHDSESSEEWGSSDSSEHKAFESFLRKNRCMRFYLEWNACVDQTIRNGQDHRIQCCRLSKVLRNCVRLS</sequence>
<reference evidence="2 3" key="2">
    <citation type="journal article" date="2017" name="Nature">
        <title>The Apostasia genome and the evolution of orchids.</title>
        <authorList>
            <person name="Zhang G.Q."/>
            <person name="Liu K.W."/>
            <person name="Li Z."/>
            <person name="Lohaus R."/>
            <person name="Hsiao Y.Y."/>
            <person name="Niu S.C."/>
            <person name="Wang J.Y."/>
            <person name="Lin Y.C."/>
            <person name="Xu Q."/>
            <person name="Chen L.J."/>
            <person name="Yoshida K."/>
            <person name="Fujiwara S."/>
            <person name="Wang Z.W."/>
            <person name="Zhang Y.Q."/>
            <person name="Mitsuda N."/>
            <person name="Wang M."/>
            <person name="Liu G.H."/>
            <person name="Pecoraro L."/>
            <person name="Huang H.X."/>
            <person name="Xiao X.J."/>
            <person name="Lin M."/>
            <person name="Wu X.Y."/>
            <person name="Wu W.L."/>
            <person name="Chen Y.Y."/>
            <person name="Chang S.B."/>
            <person name="Sakamoto S."/>
            <person name="Ohme-Takagi M."/>
            <person name="Yagi M."/>
            <person name="Zeng S.J."/>
            <person name="Shen C.Y."/>
            <person name="Yeh C.M."/>
            <person name="Luo Y.B."/>
            <person name="Tsai W.C."/>
            <person name="Van de Peer Y."/>
            <person name="Liu Z.J."/>
        </authorList>
    </citation>
    <scope>NUCLEOTIDE SEQUENCE [LARGE SCALE GENOMIC DNA]</scope>
    <source>
        <tissue evidence="2">The whole plant</tissue>
    </source>
</reference>
<feature type="compositionally biased region" description="Low complexity" evidence="1">
    <location>
        <begin position="1"/>
        <end position="11"/>
    </location>
</feature>
<dbReference type="EMBL" id="KZ503333">
    <property type="protein sequence ID" value="PKU65554.1"/>
    <property type="molecule type" value="Genomic_DNA"/>
</dbReference>
<gene>
    <name evidence="2" type="ORF">MA16_Dca026842</name>
</gene>
<name>A0A2I0VQ65_9ASPA</name>
<evidence type="ECO:0008006" key="4">
    <source>
        <dbReference type="Google" id="ProtNLM"/>
    </source>
</evidence>
<feature type="region of interest" description="Disordered" evidence="1">
    <location>
        <begin position="1"/>
        <end position="33"/>
    </location>
</feature>
<dbReference type="Proteomes" id="UP000233837">
    <property type="component" value="Unassembled WGS sequence"/>
</dbReference>
<reference evidence="2 3" key="1">
    <citation type="journal article" date="2016" name="Sci. Rep.">
        <title>The Dendrobium catenatum Lindl. genome sequence provides insights into polysaccharide synthase, floral development and adaptive evolution.</title>
        <authorList>
            <person name="Zhang G.Q."/>
            <person name="Xu Q."/>
            <person name="Bian C."/>
            <person name="Tsai W.C."/>
            <person name="Yeh C.M."/>
            <person name="Liu K.W."/>
            <person name="Yoshida K."/>
            <person name="Zhang L.S."/>
            <person name="Chang S.B."/>
            <person name="Chen F."/>
            <person name="Shi Y."/>
            <person name="Su Y.Y."/>
            <person name="Zhang Y.Q."/>
            <person name="Chen L.J."/>
            <person name="Yin Y."/>
            <person name="Lin M."/>
            <person name="Huang H."/>
            <person name="Deng H."/>
            <person name="Wang Z.W."/>
            <person name="Zhu S.L."/>
            <person name="Zhao X."/>
            <person name="Deng C."/>
            <person name="Niu S.C."/>
            <person name="Huang J."/>
            <person name="Wang M."/>
            <person name="Liu G.H."/>
            <person name="Yang H.J."/>
            <person name="Xiao X.J."/>
            <person name="Hsiao Y.Y."/>
            <person name="Wu W.L."/>
            <person name="Chen Y.Y."/>
            <person name="Mitsuda N."/>
            <person name="Ohme-Takagi M."/>
            <person name="Luo Y.B."/>
            <person name="Van de Peer Y."/>
            <person name="Liu Z.J."/>
        </authorList>
    </citation>
    <scope>NUCLEOTIDE SEQUENCE [LARGE SCALE GENOMIC DNA]</scope>
    <source>
        <tissue evidence="2">The whole plant</tissue>
    </source>
</reference>
<dbReference type="AlphaFoldDB" id="A0A2I0VQ65"/>
<proteinExistence type="predicted"/>
<keyword evidence="3" id="KW-1185">Reference proteome</keyword>